<sequence length="178" mass="18845">MSWNTFGNSLGLVCSALILASACSPSNKVDENVSSATEPSTISQPDVSLVESAINIQNGIIRPPLGGKTVTAGYFTMVLGQDDRIISVSSDVAETIELHTHEMSDGMMQMRKVDSVDVNAGVPVVFEPKGLHLMIFGVNDVKEGDTADVTFTFESGRTASALFTVSTPDVSKDAGHKH</sequence>
<gene>
    <name evidence="1" type="ordered locus">Hbal_3094</name>
</gene>
<evidence type="ECO:0000313" key="2">
    <source>
        <dbReference type="Proteomes" id="UP000002745"/>
    </source>
</evidence>
<dbReference type="HOGENOM" id="CLU_100939_2_2_5"/>
<dbReference type="EMBL" id="CP001678">
    <property type="protein sequence ID" value="ACT60762.1"/>
    <property type="molecule type" value="Genomic_DNA"/>
</dbReference>
<dbReference type="AlphaFoldDB" id="C6XIF5"/>
<dbReference type="STRING" id="582402.Hbal_3094"/>
<dbReference type="InterPro" id="IPR036182">
    <property type="entry name" value="PCuAC_sf"/>
</dbReference>
<dbReference type="KEGG" id="hba:Hbal_3094"/>
<organism evidence="1 2">
    <name type="scientific">Hirschia baltica (strain ATCC 49814 / DSM 5838 / IFAM 1418)</name>
    <dbReference type="NCBI Taxonomy" id="582402"/>
    <lineage>
        <taxon>Bacteria</taxon>
        <taxon>Pseudomonadati</taxon>
        <taxon>Pseudomonadota</taxon>
        <taxon>Alphaproteobacteria</taxon>
        <taxon>Hyphomonadales</taxon>
        <taxon>Hyphomonadaceae</taxon>
        <taxon>Hirschia</taxon>
    </lineage>
</organism>
<protein>
    <recommendedName>
        <fullName evidence="3">Copper chaperone PCu(A)C</fullName>
    </recommendedName>
</protein>
<name>C6XIF5_HIRBI</name>
<dbReference type="Proteomes" id="UP000002745">
    <property type="component" value="Chromosome"/>
</dbReference>
<dbReference type="Pfam" id="PF04314">
    <property type="entry name" value="PCuAC"/>
    <property type="match status" value="1"/>
</dbReference>
<accession>C6XIF5</accession>
<dbReference type="eggNOG" id="COG2847">
    <property type="taxonomic scope" value="Bacteria"/>
</dbReference>
<proteinExistence type="predicted"/>
<evidence type="ECO:0000313" key="1">
    <source>
        <dbReference type="EMBL" id="ACT60762.1"/>
    </source>
</evidence>
<dbReference type="SUPFAM" id="SSF110087">
    <property type="entry name" value="DR1885-like metal-binding protein"/>
    <property type="match status" value="1"/>
</dbReference>
<dbReference type="RefSeq" id="WP_015828912.1">
    <property type="nucleotide sequence ID" value="NC_012982.1"/>
</dbReference>
<dbReference type="PANTHER" id="PTHR36302">
    <property type="entry name" value="BLR7088 PROTEIN"/>
    <property type="match status" value="1"/>
</dbReference>
<dbReference type="PANTHER" id="PTHR36302:SF1">
    <property type="entry name" value="COPPER CHAPERONE PCU(A)C"/>
    <property type="match status" value="1"/>
</dbReference>
<dbReference type="InterPro" id="IPR007410">
    <property type="entry name" value="LpqE-like"/>
</dbReference>
<keyword evidence="2" id="KW-1185">Reference proteome</keyword>
<dbReference type="OrthoDB" id="9796962at2"/>
<reference evidence="2" key="1">
    <citation type="journal article" date="2011" name="J. Bacteriol.">
        <title>Genome sequences of eight morphologically diverse alphaproteobacteria.</title>
        <authorList>
            <consortium name="US DOE Joint Genome Institute"/>
            <person name="Brown P.J."/>
            <person name="Kysela D.T."/>
            <person name="Buechlein A."/>
            <person name="Hemmerich C."/>
            <person name="Brun Y.V."/>
        </authorList>
    </citation>
    <scope>NUCLEOTIDE SEQUENCE [LARGE SCALE GENOMIC DNA]</scope>
    <source>
        <strain evidence="2">ATCC 49814 / DSM 5838 / IFAM 1418</strain>
    </source>
</reference>
<evidence type="ECO:0008006" key="3">
    <source>
        <dbReference type="Google" id="ProtNLM"/>
    </source>
</evidence>
<dbReference type="Gene3D" id="2.60.40.1890">
    <property type="entry name" value="PCu(A)C copper chaperone"/>
    <property type="match status" value="1"/>
</dbReference>
<dbReference type="InterPro" id="IPR058248">
    <property type="entry name" value="Lxx211020-like"/>
</dbReference>